<feature type="transmembrane region" description="Helical" evidence="1">
    <location>
        <begin position="83"/>
        <end position="107"/>
    </location>
</feature>
<name>A0A813LUB9_POLGL</name>
<proteinExistence type="predicted"/>
<reference evidence="2" key="1">
    <citation type="submission" date="2021-02" db="EMBL/GenBank/DDBJ databases">
        <authorList>
            <person name="Dougan E. K."/>
            <person name="Rhodes N."/>
            <person name="Thang M."/>
            <person name="Chan C."/>
        </authorList>
    </citation>
    <scope>NUCLEOTIDE SEQUENCE</scope>
</reference>
<evidence type="ECO:0000313" key="3">
    <source>
        <dbReference type="Proteomes" id="UP000626109"/>
    </source>
</evidence>
<dbReference type="Proteomes" id="UP000626109">
    <property type="component" value="Unassembled WGS sequence"/>
</dbReference>
<keyword evidence="1" id="KW-0812">Transmembrane</keyword>
<keyword evidence="1" id="KW-0472">Membrane</keyword>
<evidence type="ECO:0000313" key="2">
    <source>
        <dbReference type="EMBL" id="CAE8738478.1"/>
    </source>
</evidence>
<gene>
    <name evidence="2" type="ORF">PGLA2088_LOCUS49204</name>
</gene>
<dbReference type="EMBL" id="CAJNNW010036952">
    <property type="protein sequence ID" value="CAE8738478.1"/>
    <property type="molecule type" value="Genomic_DNA"/>
</dbReference>
<feature type="non-terminal residue" evidence="2">
    <location>
        <position position="1"/>
    </location>
</feature>
<dbReference type="AlphaFoldDB" id="A0A813LUB9"/>
<organism evidence="2 3">
    <name type="scientific">Polarella glacialis</name>
    <name type="common">Dinoflagellate</name>
    <dbReference type="NCBI Taxonomy" id="89957"/>
    <lineage>
        <taxon>Eukaryota</taxon>
        <taxon>Sar</taxon>
        <taxon>Alveolata</taxon>
        <taxon>Dinophyceae</taxon>
        <taxon>Suessiales</taxon>
        <taxon>Suessiaceae</taxon>
        <taxon>Polarella</taxon>
    </lineage>
</organism>
<feature type="transmembrane region" description="Helical" evidence="1">
    <location>
        <begin position="53"/>
        <end position="71"/>
    </location>
</feature>
<keyword evidence="1" id="KW-1133">Transmembrane helix</keyword>
<protein>
    <submittedName>
        <fullName evidence="2">Uncharacterized protein</fullName>
    </submittedName>
</protein>
<accession>A0A813LUB9</accession>
<comment type="caution">
    <text evidence="2">The sequence shown here is derived from an EMBL/GenBank/DDBJ whole genome shotgun (WGS) entry which is preliminary data.</text>
</comment>
<feature type="transmembrane region" description="Helical" evidence="1">
    <location>
        <begin position="158"/>
        <end position="177"/>
    </location>
</feature>
<sequence length="502" mass="57093">HMRLGCWAQNDEEWERSYEQRTRMASREMSTEAFMEELCENVGGYGRFFRTLIMYYFGWWVAVVIVPGVFLDHHRCEVRLPYLAWLLYCATVLAMLAMALLLELAVVQRLGLLQAGELLSIWQEKRWRLPLIATVIWKLDSYTDVAFIFIARDCGSSLWWASLATVIFGVVFCQLIFNTCFACTDCDRELPKSFGFMLLDFKLVNAAVRHVLPFDPDVSDLPVAKPVTLRTSGHLVGLEKALENCNLEMTRKIMMFTARSRAYPGKVLQFELAEIDSERNDLMKVSGQHVGHASLARMMLPPPTNPACMLLMFARNSFLPCWATIVMDLRVRLGNLPDIRSWLGEEMAEAASLDPAVRRSSLRRFRTTIVSPSLAQYDQTAFEAAGANADWPVCEFLHTPCDFPTLLLEANFSSAQWKSLRVWALVRVTPNDVNELIAGAADLAGTTTIFQYQDLRKLDLMDFRDTLAKRAGFSERIKVYEVQVELPQRSTIRTMGDASAED</sequence>
<evidence type="ECO:0000256" key="1">
    <source>
        <dbReference type="SAM" id="Phobius"/>
    </source>
</evidence>